<dbReference type="Pfam" id="PF03810">
    <property type="entry name" value="IBN_N"/>
    <property type="match status" value="1"/>
</dbReference>
<proteinExistence type="predicted"/>
<dbReference type="InterPro" id="IPR040122">
    <property type="entry name" value="Importin_beta"/>
</dbReference>
<reference evidence="7" key="1">
    <citation type="submission" date="2023-10" db="EMBL/GenBank/DDBJ databases">
        <authorList>
            <person name="Chen Y."/>
            <person name="Shah S."/>
            <person name="Dougan E. K."/>
            <person name="Thang M."/>
            <person name="Chan C."/>
        </authorList>
    </citation>
    <scope>NUCLEOTIDE SEQUENCE [LARGE SCALE GENOMIC DNA]</scope>
</reference>
<evidence type="ECO:0000256" key="2">
    <source>
        <dbReference type="ARBA" id="ARBA00022448"/>
    </source>
</evidence>
<evidence type="ECO:0000259" key="6">
    <source>
        <dbReference type="PROSITE" id="PS50166"/>
    </source>
</evidence>
<dbReference type="InterPro" id="IPR058584">
    <property type="entry name" value="IMB1_TNPO1-like_TPR"/>
</dbReference>
<dbReference type="SUPFAM" id="SSF48371">
    <property type="entry name" value="ARM repeat"/>
    <property type="match status" value="1"/>
</dbReference>
<comment type="subcellular location">
    <subcellularLocation>
        <location evidence="1">Cytoplasm</location>
    </subcellularLocation>
</comment>
<keyword evidence="5" id="KW-0653">Protein transport</keyword>
<dbReference type="InterPro" id="IPR001494">
    <property type="entry name" value="Importin-beta_N"/>
</dbReference>
<evidence type="ECO:0000256" key="3">
    <source>
        <dbReference type="ARBA" id="ARBA00022490"/>
    </source>
</evidence>
<comment type="caution">
    <text evidence="7">The sequence shown here is derived from an EMBL/GenBank/DDBJ whole genome shotgun (WGS) entry which is preliminary data.</text>
</comment>
<evidence type="ECO:0000256" key="4">
    <source>
        <dbReference type="ARBA" id="ARBA00022737"/>
    </source>
</evidence>
<name>A0ABN9PBZ2_9DINO</name>
<sequence length="888" mass="92455">MAAWEPEAASFPDLLWAALDPAGGREAEERLRRAEEASPVRFLARCAAELGREGAPPALRQLAALLLKNAVSSTRAGPRDRTLAARWVDGVPEEEKEAVKRAILMALQDREQAVWSCAAVAAAKIGAMDVPMGRWGELVPLLQQWAEGGDQAMGAPCARVPSLRALGYLAEEWWYNFTPERGGREVSASVRCMLAATLRCVGEGEGPPGLRAAACEALFHVLGCAQASLLDPGESKQVIGRILHSCCPAGPAELAAPALRCLGRLAAEYYDLLGPHLEDVAPVTWAAIEHGSEYLATLGIEFWSSIANLELMPGPHSRGYIAKALPALVPRLLHALSRGSVAGGAAEPRDLLDSASGCLATVARLSGQPCLDIVLAFLGAHFESPELRLRRAALLAYGAMVEAPQEGVTAIVVRSFGVLLPALSDATLQRAAAWAAGRALEFHGRAIPAASRAGLLPASLALAADADLSQDFGYVLEGLMASAAVSGEQFLPTAARLLEDSAKAGPCGRATLLGALAALVRGAGEECRPRFGELLLALLRFAEERQARQVDGVGACLQALTERLGGEVASCAVPMVRLYVAVLDAGVAQGVGMHDETLWAAGALVRALGPGASAHTAALWPALSAAMLLREQPQSCAAGFAVFGDLCSAAGAAVHPYAEVAQDRCMDVLRSPGHCQDLRRAAVACLGRLCRALGGELPGVELALEALGSLAPRTLAVACGARESPAGRGAAAAPPASAAGAWRAPAAPAPARRPGCPLPVQRMSDGWLRRRELADALMAAYADVVQGLRETSSLAAAQEHLPTVLRFITAKVAVHGVAEDVLLSACRVLGGIAQVHPRAVSDFCFADECGCVTKLLGFALGSPDPQVRELGYPLAHLRDPGPSPPAAD</sequence>
<accession>A0ABN9PBZ2</accession>
<dbReference type="Pfam" id="PF25574">
    <property type="entry name" value="TPR_IMB1"/>
    <property type="match status" value="1"/>
</dbReference>
<dbReference type="Proteomes" id="UP001189429">
    <property type="component" value="Unassembled WGS sequence"/>
</dbReference>
<dbReference type="InterPro" id="IPR016024">
    <property type="entry name" value="ARM-type_fold"/>
</dbReference>
<dbReference type="SMART" id="SM00913">
    <property type="entry name" value="IBN_N"/>
    <property type="match status" value="1"/>
</dbReference>
<evidence type="ECO:0000313" key="7">
    <source>
        <dbReference type="EMBL" id="CAK0788884.1"/>
    </source>
</evidence>
<keyword evidence="8" id="KW-1185">Reference proteome</keyword>
<keyword evidence="2" id="KW-0813">Transport</keyword>
<protein>
    <recommendedName>
        <fullName evidence="6">Importin N-terminal domain-containing protein</fullName>
    </recommendedName>
</protein>
<evidence type="ECO:0000313" key="8">
    <source>
        <dbReference type="Proteomes" id="UP001189429"/>
    </source>
</evidence>
<organism evidence="7 8">
    <name type="scientific">Prorocentrum cordatum</name>
    <dbReference type="NCBI Taxonomy" id="2364126"/>
    <lineage>
        <taxon>Eukaryota</taxon>
        <taxon>Sar</taxon>
        <taxon>Alveolata</taxon>
        <taxon>Dinophyceae</taxon>
        <taxon>Prorocentrales</taxon>
        <taxon>Prorocentraceae</taxon>
        <taxon>Prorocentrum</taxon>
    </lineage>
</organism>
<dbReference type="InterPro" id="IPR011989">
    <property type="entry name" value="ARM-like"/>
</dbReference>
<dbReference type="PROSITE" id="PS50166">
    <property type="entry name" value="IMPORTIN_B_NT"/>
    <property type="match status" value="1"/>
</dbReference>
<evidence type="ECO:0000256" key="5">
    <source>
        <dbReference type="ARBA" id="ARBA00022927"/>
    </source>
</evidence>
<keyword evidence="4" id="KW-0677">Repeat</keyword>
<keyword evidence="3" id="KW-0963">Cytoplasm</keyword>
<feature type="domain" description="Importin N-terminal" evidence="6">
    <location>
        <begin position="27"/>
        <end position="109"/>
    </location>
</feature>
<dbReference type="Gene3D" id="1.25.10.10">
    <property type="entry name" value="Leucine-rich Repeat Variant"/>
    <property type="match status" value="1"/>
</dbReference>
<gene>
    <name evidence="7" type="ORF">PCOR1329_LOCUS607</name>
</gene>
<evidence type="ECO:0000256" key="1">
    <source>
        <dbReference type="ARBA" id="ARBA00004496"/>
    </source>
</evidence>
<dbReference type="EMBL" id="CAUYUJ010000133">
    <property type="protein sequence ID" value="CAK0788884.1"/>
    <property type="molecule type" value="Genomic_DNA"/>
</dbReference>
<dbReference type="PANTHER" id="PTHR10527">
    <property type="entry name" value="IMPORTIN BETA"/>
    <property type="match status" value="1"/>
</dbReference>